<dbReference type="Gene3D" id="3.30.70.580">
    <property type="entry name" value="Pseudouridine synthase I, catalytic domain, N-terminal subdomain"/>
    <property type="match status" value="1"/>
</dbReference>
<dbReference type="InterPro" id="IPR042092">
    <property type="entry name" value="PsdUridine_s_RsuA/RluB/E/F_cat"/>
</dbReference>
<dbReference type="Gene3D" id="3.30.70.1560">
    <property type="entry name" value="Alpha-L RNA-binding motif"/>
    <property type="match status" value="1"/>
</dbReference>
<keyword evidence="6" id="KW-1185">Reference proteome</keyword>
<evidence type="ECO:0000313" key="6">
    <source>
        <dbReference type="Proteomes" id="UP000654075"/>
    </source>
</evidence>
<dbReference type="GO" id="GO:0003723">
    <property type="term" value="F:RNA binding"/>
    <property type="evidence" value="ECO:0007669"/>
    <property type="project" value="UniProtKB-KW"/>
</dbReference>
<sequence>MTLALAATVAARPARLGPPLSSSARDRQFGAVRARCEVDGGNSPVLGFSALGIVGLAAAGAGRRRARGQATVRQASKKYSFENLYKSSGPSEVPDEEGNSNEVDRNPRRPPSENAASWRQENAKLREDSQFSKSWEWDPNPRGRKQKPFAKGQVVDNTQEIDDSASKLRTMYKRPRFGWKEVKEDDLRTTSLKGDMPAIGSGEVWLSKFLAHSGACSRRTVTEVVLQGRVTVNGEIVQDPVTKINPQKDVVRLDNKVRQLKTLDELVWVMLNKPKGYLTTMDDPMGRKTIMDLVPFAKQRRLVPIGRIDRNASGLVFLTNDYEWHTILAHPRYEHSRRYKVEVYNGVPNREKLQALQRGLELPDEARPLLPLSDLEVDNTNKEAEIATITFGIQEGKYRMILRMFEYLGHPVKSIKRTGFGLVKLDRDLMPGQWRVMSPKEIRRLKGPTILKKPQSHPSDRKAELEEIERGFSSDIRGFDMNQDLSQLDYFAQKADQEDE</sequence>
<dbReference type="Pfam" id="PF01479">
    <property type="entry name" value="S4"/>
    <property type="match status" value="1"/>
</dbReference>
<gene>
    <name evidence="5" type="ORF">PGLA1383_LOCUS2267</name>
</gene>
<feature type="region of interest" description="Disordered" evidence="3">
    <location>
        <begin position="81"/>
        <end position="152"/>
    </location>
</feature>
<feature type="non-terminal residue" evidence="5">
    <location>
        <position position="1"/>
    </location>
</feature>
<reference evidence="5" key="1">
    <citation type="submission" date="2021-02" db="EMBL/GenBank/DDBJ databases">
        <authorList>
            <person name="Dougan E. K."/>
            <person name="Rhodes N."/>
            <person name="Thang M."/>
            <person name="Chan C."/>
        </authorList>
    </citation>
    <scope>NUCLEOTIDE SEQUENCE</scope>
</reference>
<evidence type="ECO:0000256" key="1">
    <source>
        <dbReference type="ARBA" id="ARBA00023235"/>
    </source>
</evidence>
<dbReference type="InterPro" id="IPR020094">
    <property type="entry name" value="TruA/RsuA/RluB/E/F_N"/>
</dbReference>
<evidence type="ECO:0000259" key="4">
    <source>
        <dbReference type="SMART" id="SM00363"/>
    </source>
</evidence>
<dbReference type="SUPFAM" id="SSF55120">
    <property type="entry name" value="Pseudouridine synthase"/>
    <property type="match status" value="1"/>
</dbReference>
<evidence type="ECO:0000256" key="3">
    <source>
        <dbReference type="SAM" id="MobiDB-lite"/>
    </source>
</evidence>
<dbReference type="InterPro" id="IPR006145">
    <property type="entry name" value="PsdUridine_synth_RsuA/RluA"/>
</dbReference>
<dbReference type="GO" id="GO:0009982">
    <property type="term" value="F:pseudouridine synthase activity"/>
    <property type="evidence" value="ECO:0007669"/>
    <property type="project" value="InterPro"/>
</dbReference>
<dbReference type="Gene3D" id="3.10.290.10">
    <property type="entry name" value="RNA-binding S4 domain"/>
    <property type="match status" value="1"/>
</dbReference>
<comment type="caution">
    <text evidence="5">The sequence shown here is derived from an EMBL/GenBank/DDBJ whole genome shotgun (WGS) entry which is preliminary data.</text>
</comment>
<dbReference type="AlphaFoldDB" id="A0A813DCG5"/>
<keyword evidence="1" id="KW-0413">Isomerase</keyword>
<evidence type="ECO:0000313" key="5">
    <source>
        <dbReference type="EMBL" id="CAE8583286.1"/>
    </source>
</evidence>
<dbReference type="GO" id="GO:0001522">
    <property type="term" value="P:pseudouridine synthesis"/>
    <property type="evidence" value="ECO:0007669"/>
    <property type="project" value="InterPro"/>
</dbReference>
<name>A0A813DCG5_POLGL</name>
<dbReference type="PROSITE" id="PS50889">
    <property type="entry name" value="S4"/>
    <property type="match status" value="1"/>
</dbReference>
<accession>A0A813DCG5</accession>
<feature type="compositionally biased region" description="Basic and acidic residues" evidence="3">
    <location>
        <begin position="121"/>
        <end position="141"/>
    </location>
</feature>
<dbReference type="InterPro" id="IPR020103">
    <property type="entry name" value="PsdUridine_synth_cat_dom_sf"/>
</dbReference>
<protein>
    <recommendedName>
        <fullName evidence="4">RNA-binding S4 domain-containing protein</fullName>
    </recommendedName>
</protein>
<dbReference type="SMART" id="SM00363">
    <property type="entry name" value="S4"/>
    <property type="match status" value="1"/>
</dbReference>
<dbReference type="Proteomes" id="UP000654075">
    <property type="component" value="Unassembled WGS sequence"/>
</dbReference>
<dbReference type="CDD" id="cd00165">
    <property type="entry name" value="S4"/>
    <property type="match status" value="1"/>
</dbReference>
<dbReference type="InterPro" id="IPR000748">
    <property type="entry name" value="PsdUridine_synth_RsuA/RluB/E/F"/>
</dbReference>
<dbReference type="InterPro" id="IPR036986">
    <property type="entry name" value="S4_RNA-bd_sf"/>
</dbReference>
<dbReference type="InterPro" id="IPR050343">
    <property type="entry name" value="RsuA_PseudoU_synthase"/>
</dbReference>
<dbReference type="NCBIfam" id="TIGR00093">
    <property type="entry name" value="pseudouridine synthase"/>
    <property type="match status" value="1"/>
</dbReference>
<organism evidence="5 6">
    <name type="scientific">Polarella glacialis</name>
    <name type="common">Dinoflagellate</name>
    <dbReference type="NCBI Taxonomy" id="89957"/>
    <lineage>
        <taxon>Eukaryota</taxon>
        <taxon>Sar</taxon>
        <taxon>Alveolata</taxon>
        <taxon>Dinophyceae</taxon>
        <taxon>Suessiales</taxon>
        <taxon>Suessiaceae</taxon>
        <taxon>Polarella</taxon>
    </lineage>
</organism>
<dbReference type="InterPro" id="IPR002942">
    <property type="entry name" value="S4_RNA-bd"/>
</dbReference>
<proteinExistence type="predicted"/>
<dbReference type="OrthoDB" id="440619at2759"/>
<keyword evidence="2" id="KW-0694">RNA-binding</keyword>
<dbReference type="EMBL" id="CAJNNV010000667">
    <property type="protein sequence ID" value="CAE8583286.1"/>
    <property type="molecule type" value="Genomic_DNA"/>
</dbReference>
<dbReference type="PANTHER" id="PTHR47683:SF2">
    <property type="entry name" value="RNA-BINDING S4 DOMAIN-CONTAINING PROTEIN"/>
    <property type="match status" value="1"/>
</dbReference>
<feature type="compositionally biased region" description="Basic and acidic residues" evidence="3">
    <location>
        <begin position="102"/>
        <end position="111"/>
    </location>
</feature>
<dbReference type="PANTHER" id="PTHR47683">
    <property type="entry name" value="PSEUDOURIDINE SYNTHASE FAMILY PROTEIN-RELATED"/>
    <property type="match status" value="1"/>
</dbReference>
<feature type="domain" description="RNA-binding S4" evidence="4">
    <location>
        <begin position="204"/>
        <end position="261"/>
    </location>
</feature>
<evidence type="ECO:0000256" key="2">
    <source>
        <dbReference type="PROSITE-ProRule" id="PRU00182"/>
    </source>
</evidence>
<dbReference type="Pfam" id="PF00849">
    <property type="entry name" value="PseudoU_synth_2"/>
    <property type="match status" value="1"/>
</dbReference>
<dbReference type="SUPFAM" id="SSF55174">
    <property type="entry name" value="Alpha-L RNA-binding motif"/>
    <property type="match status" value="1"/>
</dbReference>